<dbReference type="CDD" id="cd11062">
    <property type="entry name" value="CYP58-like"/>
    <property type="match status" value="1"/>
</dbReference>
<evidence type="ECO:0000256" key="4">
    <source>
        <dbReference type="ARBA" id="ARBA00023002"/>
    </source>
</evidence>
<keyword evidence="5 6" id="KW-0408">Iron</keyword>
<dbReference type="Pfam" id="PF00067">
    <property type="entry name" value="p450"/>
    <property type="match status" value="1"/>
</dbReference>
<gene>
    <name evidence="7" type="ORF">BDP27DRAFT_1393849</name>
</gene>
<dbReference type="PANTHER" id="PTHR24305">
    <property type="entry name" value="CYTOCHROME P450"/>
    <property type="match status" value="1"/>
</dbReference>
<reference evidence="7" key="1">
    <citation type="submission" date="2020-11" db="EMBL/GenBank/DDBJ databases">
        <authorList>
            <consortium name="DOE Joint Genome Institute"/>
            <person name="Ahrendt S."/>
            <person name="Riley R."/>
            <person name="Andreopoulos W."/>
            <person name="Labutti K."/>
            <person name="Pangilinan J."/>
            <person name="Ruiz-Duenas F.J."/>
            <person name="Barrasa J.M."/>
            <person name="Sanchez-Garcia M."/>
            <person name="Camarero S."/>
            <person name="Miyauchi S."/>
            <person name="Serrano A."/>
            <person name="Linde D."/>
            <person name="Babiker R."/>
            <person name="Drula E."/>
            <person name="Ayuso-Fernandez I."/>
            <person name="Pacheco R."/>
            <person name="Padilla G."/>
            <person name="Ferreira P."/>
            <person name="Barriuso J."/>
            <person name="Kellner H."/>
            <person name="Castanera R."/>
            <person name="Alfaro M."/>
            <person name="Ramirez L."/>
            <person name="Pisabarro A.G."/>
            <person name="Kuo A."/>
            <person name="Tritt A."/>
            <person name="Lipzen A."/>
            <person name="He G."/>
            <person name="Yan M."/>
            <person name="Ng V."/>
            <person name="Cullen D."/>
            <person name="Martin F."/>
            <person name="Rosso M.-N."/>
            <person name="Henrissat B."/>
            <person name="Hibbett D."/>
            <person name="Martinez A.T."/>
            <person name="Grigoriev I.V."/>
        </authorList>
    </citation>
    <scope>NUCLEOTIDE SEQUENCE</scope>
    <source>
        <strain evidence="7">AH 40177</strain>
    </source>
</reference>
<evidence type="ECO:0000256" key="2">
    <source>
        <dbReference type="ARBA" id="ARBA00010617"/>
    </source>
</evidence>
<dbReference type="InterPro" id="IPR002401">
    <property type="entry name" value="Cyt_P450_E_grp-I"/>
</dbReference>
<feature type="binding site" description="axial binding residue" evidence="6">
    <location>
        <position position="429"/>
    </location>
    <ligand>
        <name>heme</name>
        <dbReference type="ChEBI" id="CHEBI:30413"/>
    </ligand>
    <ligandPart>
        <name>Fe</name>
        <dbReference type="ChEBI" id="CHEBI:18248"/>
    </ligandPart>
</feature>
<dbReference type="GO" id="GO:0016705">
    <property type="term" value="F:oxidoreductase activity, acting on paired donors, with incorporation or reduction of molecular oxygen"/>
    <property type="evidence" value="ECO:0007669"/>
    <property type="project" value="InterPro"/>
</dbReference>
<dbReference type="SUPFAM" id="SSF48264">
    <property type="entry name" value="Cytochrome P450"/>
    <property type="match status" value="1"/>
</dbReference>
<dbReference type="GO" id="GO:0020037">
    <property type="term" value="F:heme binding"/>
    <property type="evidence" value="ECO:0007669"/>
    <property type="project" value="InterPro"/>
</dbReference>
<dbReference type="Proteomes" id="UP000772434">
    <property type="component" value="Unassembled WGS sequence"/>
</dbReference>
<keyword evidence="4" id="KW-0560">Oxidoreductase</keyword>
<dbReference type="GO" id="GO:0004497">
    <property type="term" value="F:monooxygenase activity"/>
    <property type="evidence" value="ECO:0007669"/>
    <property type="project" value="InterPro"/>
</dbReference>
<comment type="similarity">
    <text evidence="2">Belongs to the cytochrome P450 family.</text>
</comment>
<name>A0A9P5U2D3_9AGAR</name>
<dbReference type="OrthoDB" id="1470350at2759"/>
<keyword evidence="8" id="KW-1185">Reference proteome</keyword>
<proteinExistence type="inferred from homology"/>
<dbReference type="InterPro" id="IPR036396">
    <property type="entry name" value="Cyt_P450_sf"/>
</dbReference>
<dbReference type="AlphaFoldDB" id="A0A9P5U2D3"/>
<dbReference type="EMBL" id="JADNRY010000137">
    <property type="protein sequence ID" value="KAF9063811.1"/>
    <property type="molecule type" value="Genomic_DNA"/>
</dbReference>
<dbReference type="PANTHER" id="PTHR24305:SF157">
    <property type="entry name" value="N-ACETYLTRYPTOPHAN 6-HYDROXYLASE IVOC-RELATED"/>
    <property type="match status" value="1"/>
</dbReference>
<dbReference type="GO" id="GO:0005506">
    <property type="term" value="F:iron ion binding"/>
    <property type="evidence" value="ECO:0007669"/>
    <property type="project" value="InterPro"/>
</dbReference>
<dbReference type="Gene3D" id="1.10.630.10">
    <property type="entry name" value="Cytochrome P450"/>
    <property type="match status" value="1"/>
</dbReference>
<evidence type="ECO:0000313" key="8">
    <source>
        <dbReference type="Proteomes" id="UP000772434"/>
    </source>
</evidence>
<dbReference type="InterPro" id="IPR050121">
    <property type="entry name" value="Cytochrome_P450_monoxygenase"/>
</dbReference>
<evidence type="ECO:0000256" key="1">
    <source>
        <dbReference type="ARBA" id="ARBA00005179"/>
    </source>
</evidence>
<comment type="caution">
    <text evidence="7">The sequence shown here is derived from an EMBL/GenBank/DDBJ whole genome shotgun (WGS) entry which is preliminary data.</text>
</comment>
<dbReference type="PRINTS" id="PR00463">
    <property type="entry name" value="EP450I"/>
</dbReference>
<evidence type="ECO:0000256" key="6">
    <source>
        <dbReference type="PIRSR" id="PIRSR602401-1"/>
    </source>
</evidence>
<evidence type="ECO:0000256" key="5">
    <source>
        <dbReference type="ARBA" id="ARBA00023004"/>
    </source>
</evidence>
<keyword evidence="6" id="KW-0349">Heme</keyword>
<dbReference type="InterPro" id="IPR001128">
    <property type="entry name" value="Cyt_P450"/>
</dbReference>
<keyword evidence="3 6" id="KW-0479">Metal-binding</keyword>
<protein>
    <submittedName>
        <fullName evidence="7">Cytochrome P450</fullName>
    </submittedName>
</protein>
<comment type="cofactor">
    <cofactor evidence="6">
        <name>heme</name>
        <dbReference type="ChEBI" id="CHEBI:30413"/>
    </cofactor>
</comment>
<organism evidence="7 8">
    <name type="scientific">Rhodocollybia butyracea</name>
    <dbReference type="NCBI Taxonomy" id="206335"/>
    <lineage>
        <taxon>Eukaryota</taxon>
        <taxon>Fungi</taxon>
        <taxon>Dikarya</taxon>
        <taxon>Basidiomycota</taxon>
        <taxon>Agaricomycotina</taxon>
        <taxon>Agaricomycetes</taxon>
        <taxon>Agaricomycetidae</taxon>
        <taxon>Agaricales</taxon>
        <taxon>Marasmiineae</taxon>
        <taxon>Omphalotaceae</taxon>
        <taxon>Rhodocollybia</taxon>
    </lineage>
</organism>
<accession>A0A9P5U2D3</accession>
<sequence>MYCLLFLYTALSSLFVLAIYRLFFHPLCNHPGPILAALTHWYEAYHNIVKRGGLLVEIERLHKLHGPVIRIGPNTLHFNDRQAYHDIYTYGSTLVKDREFYSAVGVHAPQGSLLMCDPEVAKQRRGLLQPLFSRKAVMSLEYTIQQKFLETLENNYNSSSTTVSMAVAYCALTTDIITSYCFAKSSDILESPGLSHPILRGVRETRHFPFCVTFILSVPETLVLWLLPDFEGYLKMKLGWERQIESFINDPETLTMAEHETVFHHLLEPKGQERPSRSSLVDEAFVLVGAGSDTVGNACNIGTFYALKYPSIRQKLEEELEEVWTAFIKEVLRFSMGASHPLPRVVGPSTPKVGGLKIPSGVSDSLIQLNVLPIDVALQTVVEMGTIFLHMNPDVFTDPYTFNPDRWLAEDTNQMMLDLAPFCKGPRICLGLNLAWCELYLIFGNIFRRLNLKLFITEDTIDHFANNCRDYFVPRWEKEYQVFVKS</sequence>
<comment type="pathway">
    <text evidence="1">Secondary metabolite biosynthesis.</text>
</comment>
<evidence type="ECO:0000313" key="7">
    <source>
        <dbReference type="EMBL" id="KAF9063811.1"/>
    </source>
</evidence>
<evidence type="ECO:0000256" key="3">
    <source>
        <dbReference type="ARBA" id="ARBA00022723"/>
    </source>
</evidence>